<accession>A0ABV6C0C4</accession>
<feature type="compositionally biased region" description="Pro residues" evidence="1">
    <location>
        <begin position="1"/>
        <end position="11"/>
    </location>
</feature>
<feature type="domain" description="Cupin type-2" evidence="2">
    <location>
        <begin position="40"/>
        <end position="98"/>
    </location>
</feature>
<keyword evidence="4" id="KW-1185">Reference proteome</keyword>
<dbReference type="Pfam" id="PF07883">
    <property type="entry name" value="Cupin_2"/>
    <property type="match status" value="1"/>
</dbReference>
<dbReference type="InterPro" id="IPR014710">
    <property type="entry name" value="RmlC-like_jellyroll"/>
</dbReference>
<dbReference type="SUPFAM" id="SSF51182">
    <property type="entry name" value="RmlC-like cupins"/>
    <property type="match status" value="1"/>
</dbReference>
<feature type="region of interest" description="Disordered" evidence="1">
    <location>
        <begin position="1"/>
        <end position="23"/>
    </location>
</feature>
<protein>
    <submittedName>
        <fullName evidence="3">Cupin domain-containing protein</fullName>
    </submittedName>
</protein>
<name>A0ABV6C0C4_9ACTN</name>
<dbReference type="RefSeq" id="WP_248107522.1">
    <property type="nucleotide sequence ID" value="NZ_JAKHEX010000010.1"/>
</dbReference>
<reference evidence="3 4" key="1">
    <citation type="submission" date="2024-09" db="EMBL/GenBank/DDBJ databases">
        <authorList>
            <person name="Sun Q."/>
            <person name="Mori K."/>
        </authorList>
    </citation>
    <scope>NUCLEOTIDE SEQUENCE [LARGE SCALE GENOMIC DNA]</scope>
    <source>
        <strain evidence="3 4">JCM 15389</strain>
    </source>
</reference>
<dbReference type="InterPro" id="IPR013096">
    <property type="entry name" value="Cupin_2"/>
</dbReference>
<gene>
    <name evidence="3" type="ORF">ACFFRE_00970</name>
</gene>
<proteinExistence type="predicted"/>
<comment type="caution">
    <text evidence="3">The sequence shown here is derived from an EMBL/GenBank/DDBJ whole genome shotgun (WGS) entry which is preliminary data.</text>
</comment>
<evidence type="ECO:0000256" key="1">
    <source>
        <dbReference type="SAM" id="MobiDB-lite"/>
    </source>
</evidence>
<dbReference type="Gene3D" id="2.60.120.10">
    <property type="entry name" value="Jelly Rolls"/>
    <property type="match status" value="1"/>
</dbReference>
<sequence>MPARDPVPPPFGRLAEPQAAPATGETVTVLVETAGARVEHILSGQLALPLDYDQDHDEWVLVLAGRARLAVEGTEAVLGPGDWLLLPAHRPHRLLAVEPGTAWLAVHLPPGGEEPTA</sequence>
<evidence type="ECO:0000313" key="3">
    <source>
        <dbReference type="EMBL" id="MFC0080728.1"/>
    </source>
</evidence>
<evidence type="ECO:0000313" key="4">
    <source>
        <dbReference type="Proteomes" id="UP001589788"/>
    </source>
</evidence>
<dbReference type="EMBL" id="JBHLYQ010000004">
    <property type="protein sequence ID" value="MFC0080728.1"/>
    <property type="molecule type" value="Genomic_DNA"/>
</dbReference>
<evidence type="ECO:0000259" key="2">
    <source>
        <dbReference type="Pfam" id="PF07883"/>
    </source>
</evidence>
<dbReference type="InterPro" id="IPR011051">
    <property type="entry name" value="RmlC_Cupin_sf"/>
</dbReference>
<dbReference type="Proteomes" id="UP001589788">
    <property type="component" value="Unassembled WGS sequence"/>
</dbReference>
<organism evidence="3 4">
    <name type="scientific">Aciditerrimonas ferrireducens</name>
    <dbReference type="NCBI Taxonomy" id="667306"/>
    <lineage>
        <taxon>Bacteria</taxon>
        <taxon>Bacillati</taxon>
        <taxon>Actinomycetota</taxon>
        <taxon>Acidimicrobiia</taxon>
        <taxon>Acidimicrobiales</taxon>
        <taxon>Acidimicrobiaceae</taxon>
        <taxon>Aciditerrimonas</taxon>
    </lineage>
</organism>